<organism evidence="6 7">
    <name type="scientific">Wallemia mellicola</name>
    <dbReference type="NCBI Taxonomy" id="1708541"/>
    <lineage>
        <taxon>Eukaryota</taxon>
        <taxon>Fungi</taxon>
        <taxon>Dikarya</taxon>
        <taxon>Basidiomycota</taxon>
        <taxon>Wallemiomycotina</taxon>
        <taxon>Wallemiomycetes</taxon>
        <taxon>Wallemiales</taxon>
        <taxon>Wallemiaceae</taxon>
        <taxon>Wallemia</taxon>
    </lineage>
</organism>
<dbReference type="SUPFAM" id="SSF48371">
    <property type="entry name" value="ARM repeat"/>
    <property type="match status" value="2"/>
</dbReference>
<dbReference type="InterPro" id="IPR001313">
    <property type="entry name" value="Pumilio_RNA-bd_rpt"/>
</dbReference>
<dbReference type="GO" id="GO:0030688">
    <property type="term" value="C:preribosome, small subunit precursor"/>
    <property type="evidence" value="ECO:0007669"/>
    <property type="project" value="TreeGrafter"/>
</dbReference>
<dbReference type="PANTHER" id="PTHR13102:SF0">
    <property type="entry name" value="NUCLEOLAR PROTEIN 9"/>
    <property type="match status" value="1"/>
</dbReference>
<sequence>MWTVIKSFAYVLDNNGNQLPQSAQLRITSRKPKANTNDRAIIDFNPAILYSLTWWLGSKLTRFTDNLLGQKSRLERGLDEHPDETQQPQEPIETAPEWIVNTQQTSTPFGILNPDLKSYLRDMDKRLTNASQDDSEEYSMMIEATLSEMSSHELALSTDPECALMVEHMLKRVGDFEKRVFADALMGQINAVISNSFGSHVIETLLETSKGTIMRESNGDIAQPPNQDPESVGQLRTFTTLLNDLVEEILPFVGDLILNQNATYPIRYLLHLLSGDTSENVLKRSKKSKSWLNRNDNFDAVNEQQYEDEEYRPQKHFKELFNRLRKALFDSFSSSAEIRAFGVSDHGAPVLQLLLQYERNNGENDKTDSFLDSWLDGLIAQLQSSEETKQSGHITTTLLDTTASHTTETAIECASSSVFEEIWKLYFTAKGGTRCMKHPVGNFVYAKALARLGTDENLNEEFVNAQLNETISLIRESGSKLIKTGRSGPLLAISDVVVARNVFKDEVLSMIMHCFGLSTTSTAQAKHIIPCILEMKRWKSYRRFHKETFENDEADEESSGDERKTNKKKKKDSGDDDIYTVPGAQLIQSIYQYGSPLNDKIIESVINLDTDKLLEICGSSSASRIIDGLIESDNIAFKYKHKLRLKLVGNYHLMADMRVGSRVAEKIYETSDGYFREKIANSLIEHEDYLAGSPYGKYLSRKVDLSLFRRRYDDWKEKTAQEIKNAGLNKINNIKKAPRVFNGKLANEMLSINQSEDKRGSKSSKKRKNASNEDTTSGETEDKADTRTRQEKREEKRQRKYEK</sequence>
<dbReference type="PANTHER" id="PTHR13102">
    <property type="entry name" value="NUCLEOLAR PROTEIN 9"/>
    <property type="match status" value="1"/>
</dbReference>
<proteinExistence type="predicted"/>
<feature type="compositionally biased region" description="Acidic residues" evidence="5">
    <location>
        <begin position="550"/>
        <end position="559"/>
    </location>
</feature>
<dbReference type="GO" id="GO:0030686">
    <property type="term" value="C:90S preribosome"/>
    <property type="evidence" value="ECO:0007669"/>
    <property type="project" value="TreeGrafter"/>
</dbReference>
<dbReference type="GO" id="GO:0000480">
    <property type="term" value="P:endonucleolytic cleavage in 5'-ETS of tricistronic rRNA transcript (SSU-rRNA, 5.8S rRNA, LSU-rRNA)"/>
    <property type="evidence" value="ECO:0007669"/>
    <property type="project" value="TreeGrafter"/>
</dbReference>
<dbReference type="InterPro" id="IPR016024">
    <property type="entry name" value="ARM-type_fold"/>
</dbReference>
<dbReference type="GO" id="GO:0005730">
    <property type="term" value="C:nucleolus"/>
    <property type="evidence" value="ECO:0007669"/>
    <property type="project" value="TreeGrafter"/>
</dbReference>
<dbReference type="GO" id="GO:0000056">
    <property type="term" value="P:ribosomal small subunit export from nucleus"/>
    <property type="evidence" value="ECO:0007669"/>
    <property type="project" value="TreeGrafter"/>
</dbReference>
<comment type="caution">
    <text evidence="6">The sequence shown here is derived from an EMBL/GenBank/DDBJ whole genome shotgun (WGS) entry which is preliminary data.</text>
</comment>
<keyword evidence="2" id="KW-0677">Repeat</keyword>
<dbReference type="EMBL" id="SPRO01000014">
    <property type="protein sequence ID" value="TIC31119.1"/>
    <property type="molecule type" value="Genomic_DNA"/>
</dbReference>
<dbReference type="Pfam" id="PF22493">
    <property type="entry name" value="PUF_NOP9"/>
    <property type="match status" value="1"/>
</dbReference>
<protein>
    <recommendedName>
        <fullName evidence="1">Nucleolar protein 9</fullName>
    </recommendedName>
    <alternativeName>
        <fullName evidence="3 4">Pumilio domain-containing protein NOP9</fullName>
    </alternativeName>
</protein>
<evidence type="ECO:0000256" key="3">
    <source>
        <dbReference type="ARBA" id="ARBA00030932"/>
    </source>
</evidence>
<dbReference type="GO" id="GO:0000447">
    <property type="term" value="P:endonucleolytic cleavage in ITS1 to separate SSU-rRNA from 5.8S rRNA and LSU-rRNA from tricistronic rRNA transcript (SSU-rRNA, 5.8S rRNA, LSU-rRNA)"/>
    <property type="evidence" value="ECO:0007669"/>
    <property type="project" value="TreeGrafter"/>
</dbReference>
<dbReference type="InterPro" id="IPR040000">
    <property type="entry name" value="NOP9"/>
</dbReference>
<feature type="region of interest" description="Disordered" evidence="5">
    <location>
        <begin position="752"/>
        <end position="803"/>
    </location>
</feature>
<dbReference type="GO" id="GO:0003723">
    <property type="term" value="F:RNA binding"/>
    <property type="evidence" value="ECO:0007669"/>
    <property type="project" value="InterPro"/>
</dbReference>
<evidence type="ECO:0000256" key="1">
    <source>
        <dbReference type="ARBA" id="ARBA00016427"/>
    </source>
</evidence>
<evidence type="ECO:0000256" key="4">
    <source>
        <dbReference type="ARBA" id="ARBA00031929"/>
    </source>
</evidence>
<reference evidence="6 7" key="1">
    <citation type="submission" date="2019-03" db="EMBL/GenBank/DDBJ databases">
        <title>Sequencing 25 genomes of Wallemia mellicola.</title>
        <authorList>
            <person name="Gostincar C."/>
        </authorList>
    </citation>
    <scope>NUCLEOTIDE SEQUENCE [LARGE SCALE GENOMIC DNA]</scope>
    <source>
        <strain evidence="6 7">EXF-8738</strain>
    </source>
</reference>
<feature type="compositionally biased region" description="Basic and acidic residues" evidence="5">
    <location>
        <begin position="780"/>
        <end position="803"/>
    </location>
</feature>
<name>A0A4T0R112_9BASI</name>
<evidence type="ECO:0000256" key="5">
    <source>
        <dbReference type="SAM" id="MobiDB-lite"/>
    </source>
</evidence>
<accession>A0A4T0R112</accession>
<dbReference type="InterPro" id="IPR011989">
    <property type="entry name" value="ARM-like"/>
</dbReference>
<dbReference type="Gene3D" id="1.25.10.10">
    <property type="entry name" value="Leucine-rich Repeat Variant"/>
    <property type="match status" value="2"/>
</dbReference>
<dbReference type="AlphaFoldDB" id="A0A4T0R112"/>
<dbReference type="Proteomes" id="UP000305647">
    <property type="component" value="Unassembled WGS sequence"/>
</dbReference>
<dbReference type="SMART" id="SM00025">
    <property type="entry name" value="Pumilio"/>
    <property type="match status" value="5"/>
</dbReference>
<evidence type="ECO:0000313" key="7">
    <source>
        <dbReference type="Proteomes" id="UP000305647"/>
    </source>
</evidence>
<gene>
    <name evidence="6" type="ORF">E3Q10_01792</name>
</gene>
<dbReference type="GO" id="GO:0000472">
    <property type="term" value="P:endonucleolytic cleavage to generate mature 5'-end of SSU-rRNA from (SSU-rRNA, 5.8S rRNA, LSU-rRNA)"/>
    <property type="evidence" value="ECO:0007669"/>
    <property type="project" value="TreeGrafter"/>
</dbReference>
<evidence type="ECO:0000256" key="2">
    <source>
        <dbReference type="ARBA" id="ARBA00022737"/>
    </source>
</evidence>
<feature type="region of interest" description="Disordered" evidence="5">
    <location>
        <begin position="550"/>
        <end position="576"/>
    </location>
</feature>
<evidence type="ECO:0000313" key="6">
    <source>
        <dbReference type="EMBL" id="TIC31119.1"/>
    </source>
</evidence>